<evidence type="ECO:0000256" key="1">
    <source>
        <dbReference type="ARBA" id="ARBA00005854"/>
    </source>
</evidence>
<dbReference type="GO" id="GO:0004617">
    <property type="term" value="F:phosphoglycerate dehydrogenase activity"/>
    <property type="evidence" value="ECO:0007669"/>
    <property type="project" value="UniProtKB-ARBA"/>
</dbReference>
<dbReference type="InterPro" id="IPR029753">
    <property type="entry name" value="D-isomer_DH_CS"/>
</dbReference>
<dbReference type="InterPro" id="IPR006140">
    <property type="entry name" value="D-isomer_DH_NAD-bd"/>
</dbReference>
<evidence type="ECO:0000259" key="5">
    <source>
        <dbReference type="Pfam" id="PF00389"/>
    </source>
</evidence>
<proteinExistence type="inferred from homology"/>
<dbReference type="SUPFAM" id="SSF51735">
    <property type="entry name" value="NAD(P)-binding Rossmann-fold domains"/>
    <property type="match status" value="1"/>
</dbReference>
<dbReference type="SUPFAM" id="SSF52283">
    <property type="entry name" value="Formate/glycerate dehydrogenase catalytic domain-like"/>
    <property type="match status" value="1"/>
</dbReference>
<organism evidence="7 8">
    <name type="scientific">Acetobacterium wieringae</name>
    <dbReference type="NCBI Taxonomy" id="52694"/>
    <lineage>
        <taxon>Bacteria</taxon>
        <taxon>Bacillati</taxon>
        <taxon>Bacillota</taxon>
        <taxon>Clostridia</taxon>
        <taxon>Eubacteriales</taxon>
        <taxon>Eubacteriaceae</taxon>
        <taxon>Acetobacterium</taxon>
    </lineage>
</organism>
<dbReference type="GO" id="GO:0006564">
    <property type="term" value="P:L-serine biosynthetic process"/>
    <property type="evidence" value="ECO:0007669"/>
    <property type="project" value="UniProtKB-ARBA"/>
</dbReference>
<dbReference type="InterPro" id="IPR050418">
    <property type="entry name" value="D-iso_2-hydroxyacid_DH_PdxB"/>
</dbReference>
<dbReference type="Pfam" id="PF02826">
    <property type="entry name" value="2-Hacid_dh_C"/>
    <property type="match status" value="1"/>
</dbReference>
<accession>A0A1F2PHX5</accession>
<dbReference type="InterPro" id="IPR006139">
    <property type="entry name" value="D-isomer_2_OHA_DH_cat_dom"/>
</dbReference>
<dbReference type="OrthoDB" id="9805416at2"/>
<gene>
    <name evidence="7" type="primary">hprA</name>
    <name evidence="7" type="ORF">ACWI_20230</name>
</gene>
<dbReference type="PANTHER" id="PTHR43761:SF1">
    <property type="entry name" value="D-ISOMER SPECIFIC 2-HYDROXYACID DEHYDROGENASE CATALYTIC DOMAIN-CONTAINING PROTEIN-RELATED"/>
    <property type="match status" value="1"/>
</dbReference>
<protein>
    <submittedName>
        <fullName evidence="7">Glycerate dehydrogenase</fullName>
        <ecNumber evidence="7">1.1.1.29</ecNumber>
    </submittedName>
</protein>
<name>A0A1F2PHX5_9FIRM</name>
<keyword evidence="3" id="KW-0520">NAD</keyword>
<dbReference type="PROSITE" id="PS00671">
    <property type="entry name" value="D_2_HYDROXYACID_DH_3"/>
    <property type="match status" value="1"/>
</dbReference>
<dbReference type="RefSeq" id="WP_070371321.1">
    <property type="nucleotide sequence ID" value="NZ_LKEU01000030.1"/>
</dbReference>
<dbReference type="AlphaFoldDB" id="A0A1F2PHX5"/>
<comment type="caution">
    <text evidence="7">The sequence shown here is derived from an EMBL/GenBank/DDBJ whole genome shotgun (WGS) entry which is preliminary data.</text>
</comment>
<evidence type="ECO:0000259" key="6">
    <source>
        <dbReference type="Pfam" id="PF02826"/>
    </source>
</evidence>
<evidence type="ECO:0000313" key="7">
    <source>
        <dbReference type="EMBL" id="OFV70544.1"/>
    </source>
</evidence>
<dbReference type="EC" id="1.1.1.29" evidence="7"/>
<comment type="similarity">
    <text evidence="1 4">Belongs to the D-isomer specific 2-hydroxyacid dehydrogenase family.</text>
</comment>
<dbReference type="InterPro" id="IPR036291">
    <property type="entry name" value="NAD(P)-bd_dom_sf"/>
</dbReference>
<dbReference type="Pfam" id="PF00389">
    <property type="entry name" value="2-Hacid_dh"/>
    <property type="match status" value="1"/>
</dbReference>
<evidence type="ECO:0000256" key="3">
    <source>
        <dbReference type="ARBA" id="ARBA00023027"/>
    </source>
</evidence>
<feature type="domain" description="D-isomer specific 2-hydroxyacid dehydrogenase NAD-binding" evidence="6">
    <location>
        <begin position="107"/>
        <end position="287"/>
    </location>
</feature>
<dbReference type="GO" id="GO:0047545">
    <property type="term" value="F:(S)-2-hydroxyglutarate dehydrogenase activity"/>
    <property type="evidence" value="ECO:0007669"/>
    <property type="project" value="UniProtKB-ARBA"/>
</dbReference>
<dbReference type="PANTHER" id="PTHR43761">
    <property type="entry name" value="D-ISOMER SPECIFIC 2-HYDROXYACID DEHYDROGENASE FAMILY PROTEIN (AFU_ORTHOLOGUE AFUA_1G13630)"/>
    <property type="match status" value="1"/>
</dbReference>
<reference evidence="7 8" key="1">
    <citation type="submission" date="2015-09" db="EMBL/GenBank/DDBJ databases">
        <title>Genome sequence of Acetobacterium wieringae DSM 1911.</title>
        <authorList>
            <person name="Poehlein A."/>
            <person name="Bengelsdorf F.R."/>
            <person name="Schiel-Bengelsdorf B."/>
            <person name="Duerre P."/>
            <person name="Daniel R."/>
        </authorList>
    </citation>
    <scope>NUCLEOTIDE SEQUENCE [LARGE SCALE GENOMIC DNA]</scope>
    <source>
        <strain evidence="7 8">DSM 1911</strain>
    </source>
</reference>
<keyword evidence="2 4" id="KW-0560">Oxidoreductase</keyword>
<dbReference type="STRING" id="52694.ACWI_20230"/>
<dbReference type="PROSITE" id="PS00670">
    <property type="entry name" value="D_2_HYDROXYACID_DH_2"/>
    <property type="match status" value="1"/>
</dbReference>
<evidence type="ECO:0000256" key="2">
    <source>
        <dbReference type="ARBA" id="ARBA00023002"/>
    </source>
</evidence>
<evidence type="ECO:0000313" key="8">
    <source>
        <dbReference type="Proteomes" id="UP000176244"/>
    </source>
</evidence>
<dbReference type="Gene3D" id="3.40.50.720">
    <property type="entry name" value="NAD(P)-binding Rossmann-like Domain"/>
    <property type="match status" value="2"/>
</dbReference>
<dbReference type="GO" id="GO:0051287">
    <property type="term" value="F:NAD binding"/>
    <property type="evidence" value="ECO:0007669"/>
    <property type="project" value="InterPro"/>
</dbReference>
<sequence>MKIVVLDGYALNPGDLSWDSLKKLGELTVYDRTPETEVAGRIGDAKIIFTNKTPITKETLERCPQIKYIGVLATGYNVVDVVAATERGITVTNIPSYGTDAVSQFAIALLLELCHRIGDHADSVLAGDWANKPDWCYWNHPLIELSGKTMGIIGYGKIGQRTGHIAQAMGMTVLANDVTKYPELESETCHYVSLDQLYQKADVIVLHVPLFSYTREMINATSIAKMKNGVLIINNSRGQLINEADLRDALNSGKVGGAAVDVVSTEPIKLNNPLLQAKNIIITPHISWAPRESRQRLLDIAVDNLLCYLKGEQRNVVSG</sequence>
<dbReference type="GO" id="GO:0008465">
    <property type="term" value="F:hydroxypyruvate reductase (NADH) activity"/>
    <property type="evidence" value="ECO:0007669"/>
    <property type="project" value="UniProtKB-EC"/>
</dbReference>
<feature type="domain" description="D-isomer specific 2-hydroxyacid dehydrogenase catalytic" evidence="5">
    <location>
        <begin position="17"/>
        <end position="317"/>
    </location>
</feature>
<dbReference type="Proteomes" id="UP000176244">
    <property type="component" value="Unassembled WGS sequence"/>
</dbReference>
<evidence type="ECO:0000256" key="4">
    <source>
        <dbReference type="RuleBase" id="RU003719"/>
    </source>
</evidence>
<dbReference type="FunFam" id="3.40.50.720:FF:000041">
    <property type="entry name" value="D-3-phosphoglycerate dehydrogenase"/>
    <property type="match status" value="1"/>
</dbReference>
<dbReference type="CDD" id="cd12162">
    <property type="entry name" value="2-Hacid_dh_4"/>
    <property type="match status" value="1"/>
</dbReference>
<dbReference type="EMBL" id="LKEU01000030">
    <property type="protein sequence ID" value="OFV70544.1"/>
    <property type="molecule type" value="Genomic_DNA"/>
</dbReference>